<evidence type="ECO:0000259" key="9">
    <source>
        <dbReference type="Pfam" id="PF16363"/>
    </source>
</evidence>
<keyword evidence="5" id="KW-0520">NAD</keyword>
<comment type="similarity">
    <text evidence="3 7">Belongs to the NAD(P)-dependent epimerase/dehydratase family. dTDP-glucose dehydratase subfamily.</text>
</comment>
<comment type="catalytic activity">
    <reaction evidence="1 7">
        <text>dTDP-alpha-D-glucose = dTDP-4-dehydro-6-deoxy-alpha-D-glucose + H2O</text>
        <dbReference type="Rhea" id="RHEA:17221"/>
        <dbReference type="ChEBI" id="CHEBI:15377"/>
        <dbReference type="ChEBI" id="CHEBI:57477"/>
        <dbReference type="ChEBI" id="CHEBI:57649"/>
        <dbReference type="EC" id="4.2.1.46"/>
    </reaction>
</comment>
<evidence type="ECO:0000256" key="8">
    <source>
        <dbReference type="SAM" id="Phobius"/>
    </source>
</evidence>
<accession>A0A8J2XPN2</accession>
<evidence type="ECO:0000313" key="10">
    <source>
        <dbReference type="EMBL" id="GGA78461.1"/>
    </source>
</evidence>
<dbReference type="InterPro" id="IPR016040">
    <property type="entry name" value="NAD(P)-bd_dom"/>
</dbReference>
<dbReference type="Gene3D" id="3.90.25.10">
    <property type="entry name" value="UDP-galactose 4-epimerase, domain 1"/>
    <property type="match status" value="1"/>
</dbReference>
<name>A0A8J2XPN2_9GAMM</name>
<dbReference type="NCBIfam" id="TIGR01181">
    <property type="entry name" value="dTDP_gluc_dehyt"/>
    <property type="match status" value="1"/>
</dbReference>
<dbReference type="SUPFAM" id="SSF51735">
    <property type="entry name" value="NAD(P)-binding Rossmann-fold domains"/>
    <property type="match status" value="1"/>
</dbReference>
<keyword evidence="6 7" id="KW-0456">Lyase</keyword>
<dbReference type="AlphaFoldDB" id="A0A8J2XPN2"/>
<evidence type="ECO:0000313" key="11">
    <source>
        <dbReference type="Proteomes" id="UP000619743"/>
    </source>
</evidence>
<dbReference type="Pfam" id="PF16363">
    <property type="entry name" value="GDP_Man_Dehyd"/>
    <property type="match status" value="1"/>
</dbReference>
<evidence type="ECO:0000256" key="6">
    <source>
        <dbReference type="ARBA" id="ARBA00023239"/>
    </source>
</evidence>
<dbReference type="InterPro" id="IPR036291">
    <property type="entry name" value="NAD(P)-bd_dom_sf"/>
</dbReference>
<organism evidence="10 11">
    <name type="scientific">Neiella marina</name>
    <dbReference type="NCBI Taxonomy" id="508461"/>
    <lineage>
        <taxon>Bacteria</taxon>
        <taxon>Pseudomonadati</taxon>
        <taxon>Pseudomonadota</taxon>
        <taxon>Gammaproteobacteria</taxon>
        <taxon>Alteromonadales</taxon>
        <taxon>Echinimonadaceae</taxon>
        <taxon>Neiella</taxon>
    </lineage>
</organism>
<proteinExistence type="inferred from homology"/>
<reference evidence="11" key="1">
    <citation type="journal article" date="2019" name="Int. J. Syst. Evol. Microbiol.">
        <title>The Global Catalogue of Microorganisms (GCM) 10K type strain sequencing project: providing services to taxonomists for standard genome sequencing and annotation.</title>
        <authorList>
            <consortium name="The Broad Institute Genomics Platform"/>
            <consortium name="The Broad Institute Genome Sequencing Center for Infectious Disease"/>
            <person name="Wu L."/>
            <person name="Ma J."/>
        </authorList>
    </citation>
    <scope>NUCLEOTIDE SEQUENCE [LARGE SCALE GENOMIC DNA]</scope>
    <source>
        <strain evidence="11">CGMCC 1.10130</strain>
    </source>
</reference>
<evidence type="ECO:0000256" key="3">
    <source>
        <dbReference type="ARBA" id="ARBA00008178"/>
    </source>
</evidence>
<comment type="cofactor">
    <cofactor evidence="2 7">
        <name>NAD(+)</name>
        <dbReference type="ChEBI" id="CHEBI:57540"/>
    </cofactor>
</comment>
<dbReference type="PANTHER" id="PTHR43000">
    <property type="entry name" value="DTDP-D-GLUCOSE 4,6-DEHYDRATASE-RELATED"/>
    <property type="match status" value="1"/>
</dbReference>
<feature type="transmembrane region" description="Helical" evidence="8">
    <location>
        <begin position="20"/>
        <end position="37"/>
    </location>
</feature>
<evidence type="ECO:0000256" key="7">
    <source>
        <dbReference type="RuleBase" id="RU004473"/>
    </source>
</evidence>
<evidence type="ECO:0000256" key="5">
    <source>
        <dbReference type="ARBA" id="ARBA00023027"/>
    </source>
</evidence>
<sequence length="374" mass="41933">MSSKDNFKVIKNKMNQRNLLVTGGAGFIGVNFVHYWLGQHPNDKVIVLDALTYAGNKASLDPVIENPNLTFVHGDICNTELVESLLKDHSVNTLVHFAAESHVDRSITGPDAFIETNILGTYSLLKAAKKVWIDLPKEQGKEPLAHRFHHVSTDEVYGTLEPNDPPFKENNPYEPNSPYSASKAASDHLVRAYHHTYGLQVTTSNCSNNYGPYHFPEKLIPLIITNILQDKPLPIYGDGQQIRDWLYVEDHARGIELVLDQGRVGENYNIGGHNEWANIDIVKLVCKLMNEAFEADSNLANKYISAKSAIAGNAEQLITFVTDRAGHDRRYAIDATKTNNELGYKPAESFETGIRKTISWYLSNSTWWQGLLNN</sequence>
<evidence type="ECO:0000256" key="4">
    <source>
        <dbReference type="ARBA" id="ARBA00011990"/>
    </source>
</evidence>
<feature type="domain" description="NAD(P)-binding" evidence="9">
    <location>
        <begin position="20"/>
        <end position="357"/>
    </location>
</feature>
<evidence type="ECO:0000256" key="2">
    <source>
        <dbReference type="ARBA" id="ARBA00001911"/>
    </source>
</evidence>
<keyword evidence="8" id="KW-0472">Membrane</keyword>
<dbReference type="CDD" id="cd05246">
    <property type="entry name" value="dTDP_GD_SDR_e"/>
    <property type="match status" value="1"/>
</dbReference>
<keyword evidence="8" id="KW-1133">Transmembrane helix</keyword>
<dbReference type="GO" id="GO:0009225">
    <property type="term" value="P:nucleotide-sugar metabolic process"/>
    <property type="evidence" value="ECO:0007669"/>
    <property type="project" value="InterPro"/>
</dbReference>
<keyword evidence="11" id="KW-1185">Reference proteome</keyword>
<dbReference type="EMBL" id="BMDX01000009">
    <property type="protein sequence ID" value="GGA78461.1"/>
    <property type="molecule type" value="Genomic_DNA"/>
</dbReference>
<dbReference type="Proteomes" id="UP000619743">
    <property type="component" value="Unassembled WGS sequence"/>
</dbReference>
<gene>
    <name evidence="10" type="primary">rfbB</name>
    <name evidence="10" type="ORF">GCM10011369_20450</name>
</gene>
<dbReference type="InterPro" id="IPR005888">
    <property type="entry name" value="dTDP_Gluc_deHydtase"/>
</dbReference>
<dbReference type="EC" id="4.2.1.46" evidence="4 7"/>
<dbReference type="Gene3D" id="3.40.50.720">
    <property type="entry name" value="NAD(P)-binding Rossmann-like Domain"/>
    <property type="match status" value="1"/>
</dbReference>
<keyword evidence="8" id="KW-0812">Transmembrane</keyword>
<dbReference type="GO" id="GO:0008460">
    <property type="term" value="F:dTDP-glucose 4,6-dehydratase activity"/>
    <property type="evidence" value="ECO:0007669"/>
    <property type="project" value="UniProtKB-EC"/>
</dbReference>
<protein>
    <recommendedName>
        <fullName evidence="4 7">dTDP-glucose 4,6-dehydratase</fullName>
        <ecNumber evidence="4 7">4.2.1.46</ecNumber>
    </recommendedName>
</protein>
<comment type="caution">
    <text evidence="10">The sequence shown here is derived from an EMBL/GenBank/DDBJ whole genome shotgun (WGS) entry which is preliminary data.</text>
</comment>
<evidence type="ECO:0000256" key="1">
    <source>
        <dbReference type="ARBA" id="ARBA00001539"/>
    </source>
</evidence>